<dbReference type="GO" id="GO:0043634">
    <property type="term" value="P:polyadenylation-dependent ncRNA catabolic process"/>
    <property type="evidence" value="ECO:0007669"/>
    <property type="project" value="TreeGrafter"/>
</dbReference>
<feature type="compositionally biased region" description="Polar residues" evidence="5">
    <location>
        <begin position="210"/>
        <end position="222"/>
    </location>
</feature>
<dbReference type="Gene3D" id="1.10.1410.10">
    <property type="match status" value="1"/>
</dbReference>
<evidence type="ECO:0000256" key="4">
    <source>
        <dbReference type="ARBA" id="ARBA00022842"/>
    </source>
</evidence>
<dbReference type="PANTHER" id="PTHR23092:SF15">
    <property type="entry name" value="INACTIVE NON-CANONICAL POLY(A) RNA POLYMERASE PROTEIN TRF4-2-RELATED"/>
    <property type="match status" value="1"/>
</dbReference>
<evidence type="ECO:0000256" key="5">
    <source>
        <dbReference type="SAM" id="MobiDB-lite"/>
    </source>
</evidence>
<gene>
    <name evidence="8" type="ORF">M501DRAFT_1000274</name>
</gene>
<feature type="compositionally biased region" description="Basic and acidic residues" evidence="5">
    <location>
        <begin position="98"/>
        <end position="108"/>
    </location>
</feature>
<dbReference type="GO" id="GO:0003729">
    <property type="term" value="F:mRNA binding"/>
    <property type="evidence" value="ECO:0007669"/>
    <property type="project" value="TreeGrafter"/>
</dbReference>
<dbReference type="GO" id="GO:1990817">
    <property type="term" value="F:poly(A) RNA polymerase activity"/>
    <property type="evidence" value="ECO:0007669"/>
    <property type="project" value="UniProtKB-EC"/>
</dbReference>
<feature type="compositionally biased region" description="Acidic residues" evidence="5">
    <location>
        <begin position="184"/>
        <end position="207"/>
    </location>
</feature>
<dbReference type="Proteomes" id="UP000799429">
    <property type="component" value="Unassembled WGS sequence"/>
</dbReference>
<proteinExistence type="inferred from homology"/>
<sequence>MSHYRPNQSNNFARNPHPLPPRPPDFSERQRRSRSRSPPPMRHFGGDGYRRDAYRGDAHRGDGYRGDTYRGDTYRSRSPVRYRSYDDRYSHSRYSGSRHSDRHDHQDDFTFQSDRNAPRFPPQESLATPQIRRTKNPNRANRNWRGNKSKLASHRPLLNSNRETTPEQMNGMADGHARFMAPEDVSESEAEMDLGSDEDDVTGENEDSSNKQSKTVKQNANDGDSVPRWSNPDPYAILPPTGDSQGKKKDVVKLIRKAKLVTANAESTNPIIADDLDFISLSFEDEPQEVVTTSDYPSGLLQKMGGSHEVKELSSISVDKSVLEGPVSMLPPQGHWTPINRTDSTPATASTDLKRLPTQACSPDLIPPRAPAIKRNNAWPPPDANTAIRGQKRPAQEPLPPPSRPKNRKGAQLNKGEVLPEWRPRIDSSPTPWCTEDHSKVKKMGIWLHREILDFYDFAKPQEFERKVRDDLIDRIERVVALKYKGRIQTFGSFAAGLYLPTADIDLAFNSISYLNQHVKEFGKNNGFYYQFRHLLESQNLATQVEIVANARVPLVKFVDKLTGIRVDVSFENTTGTAANRTFHEWKVEHPAMPIIVPLVKQFLLMRGLNEVFSGGIGGFTVTCLVTSLLQLMPAVQSKDMAETEYLADILMEFFDLYGNKFDIATTAISMRPAGYLPKARLNDNETRLSIENPNMQGSDISSGSKDVLLVFKCFSEALKGLWNRMLLLHDSDFSSRQGKSILGSILAGNYSSFIEQRKRLKKIHDDSPAIQNR</sequence>
<dbReference type="EC" id="2.7.7.19" evidence="2"/>
<dbReference type="GO" id="GO:0005730">
    <property type="term" value="C:nucleolus"/>
    <property type="evidence" value="ECO:0007669"/>
    <property type="project" value="TreeGrafter"/>
</dbReference>
<evidence type="ECO:0000256" key="1">
    <source>
        <dbReference type="ARBA" id="ARBA00008593"/>
    </source>
</evidence>
<comment type="similarity">
    <text evidence="1">Belongs to the DNA polymerase type-B-like family.</text>
</comment>
<evidence type="ECO:0000259" key="7">
    <source>
        <dbReference type="Pfam" id="PF22600"/>
    </source>
</evidence>
<dbReference type="InterPro" id="IPR045862">
    <property type="entry name" value="Trf4-like"/>
</dbReference>
<evidence type="ECO:0000259" key="6">
    <source>
        <dbReference type="Pfam" id="PF03828"/>
    </source>
</evidence>
<dbReference type="GO" id="GO:0031499">
    <property type="term" value="C:TRAMP complex"/>
    <property type="evidence" value="ECO:0007669"/>
    <property type="project" value="TreeGrafter"/>
</dbReference>
<dbReference type="OrthoDB" id="273917at2759"/>
<feature type="region of interest" description="Disordered" evidence="5">
    <location>
        <begin position="358"/>
        <end position="415"/>
    </location>
</feature>
<dbReference type="InterPro" id="IPR054708">
    <property type="entry name" value="MTPAP-like_central"/>
</dbReference>
<keyword evidence="9" id="KW-1185">Reference proteome</keyword>
<keyword evidence="4" id="KW-0460">Magnesium</keyword>
<feature type="region of interest" description="Disordered" evidence="5">
    <location>
        <begin position="1"/>
        <end position="250"/>
    </location>
</feature>
<dbReference type="PANTHER" id="PTHR23092">
    <property type="entry name" value="POLY(A) RNA POLYMERASE"/>
    <property type="match status" value="1"/>
</dbReference>
<dbReference type="GO" id="GO:0046872">
    <property type="term" value="F:metal ion binding"/>
    <property type="evidence" value="ECO:0007669"/>
    <property type="project" value="UniProtKB-KW"/>
</dbReference>
<feature type="compositionally biased region" description="Basic and acidic residues" evidence="5">
    <location>
        <begin position="44"/>
        <end position="75"/>
    </location>
</feature>
<feature type="region of interest" description="Disordered" evidence="5">
    <location>
        <begin position="330"/>
        <end position="349"/>
    </location>
</feature>
<dbReference type="Pfam" id="PF03828">
    <property type="entry name" value="PAP_assoc"/>
    <property type="match status" value="1"/>
</dbReference>
<dbReference type="Pfam" id="PF22600">
    <property type="entry name" value="MTPAP-like_central"/>
    <property type="match status" value="1"/>
</dbReference>
<feature type="compositionally biased region" description="Polar residues" evidence="5">
    <location>
        <begin position="339"/>
        <end position="349"/>
    </location>
</feature>
<dbReference type="Gene3D" id="3.30.460.10">
    <property type="entry name" value="Beta Polymerase, domain 2"/>
    <property type="match status" value="1"/>
</dbReference>
<dbReference type="InterPro" id="IPR002058">
    <property type="entry name" value="PAP_assoc"/>
</dbReference>
<name>A0A9P4SF02_9PEZI</name>
<dbReference type="SUPFAM" id="SSF81301">
    <property type="entry name" value="Nucleotidyltransferase"/>
    <property type="match status" value="1"/>
</dbReference>
<evidence type="ECO:0000313" key="8">
    <source>
        <dbReference type="EMBL" id="KAF2841114.1"/>
    </source>
</evidence>
<evidence type="ECO:0000256" key="3">
    <source>
        <dbReference type="ARBA" id="ARBA00022723"/>
    </source>
</evidence>
<dbReference type="GO" id="GO:0031123">
    <property type="term" value="P:RNA 3'-end processing"/>
    <property type="evidence" value="ECO:0007669"/>
    <property type="project" value="TreeGrafter"/>
</dbReference>
<reference evidence="8" key="1">
    <citation type="journal article" date="2020" name="Stud. Mycol.">
        <title>101 Dothideomycetes genomes: a test case for predicting lifestyles and emergence of pathogens.</title>
        <authorList>
            <person name="Haridas S."/>
            <person name="Albert R."/>
            <person name="Binder M."/>
            <person name="Bloem J."/>
            <person name="Labutti K."/>
            <person name="Salamov A."/>
            <person name="Andreopoulos B."/>
            <person name="Baker S."/>
            <person name="Barry K."/>
            <person name="Bills G."/>
            <person name="Bluhm B."/>
            <person name="Cannon C."/>
            <person name="Castanera R."/>
            <person name="Culley D."/>
            <person name="Daum C."/>
            <person name="Ezra D."/>
            <person name="Gonzalez J."/>
            <person name="Henrissat B."/>
            <person name="Kuo A."/>
            <person name="Liang C."/>
            <person name="Lipzen A."/>
            <person name="Lutzoni F."/>
            <person name="Magnuson J."/>
            <person name="Mondo S."/>
            <person name="Nolan M."/>
            <person name="Ohm R."/>
            <person name="Pangilinan J."/>
            <person name="Park H.-J."/>
            <person name="Ramirez L."/>
            <person name="Alfaro M."/>
            <person name="Sun H."/>
            <person name="Tritt A."/>
            <person name="Yoshinaga Y."/>
            <person name="Zwiers L.-H."/>
            <person name="Turgeon B."/>
            <person name="Goodwin S."/>
            <person name="Spatafora J."/>
            <person name="Crous P."/>
            <person name="Grigoriev I."/>
        </authorList>
    </citation>
    <scope>NUCLEOTIDE SEQUENCE</scope>
    <source>
        <strain evidence="8">CBS 101060</strain>
    </source>
</reference>
<dbReference type="InterPro" id="IPR043519">
    <property type="entry name" value="NT_sf"/>
</dbReference>
<dbReference type="SUPFAM" id="SSF81631">
    <property type="entry name" value="PAP/OAS1 substrate-binding domain"/>
    <property type="match status" value="1"/>
</dbReference>
<feature type="domain" description="PAP-associated" evidence="6">
    <location>
        <begin position="647"/>
        <end position="695"/>
    </location>
</feature>
<dbReference type="CDD" id="cd05402">
    <property type="entry name" value="NT_PAP_TUTase"/>
    <property type="match status" value="1"/>
</dbReference>
<evidence type="ECO:0000313" key="9">
    <source>
        <dbReference type="Proteomes" id="UP000799429"/>
    </source>
</evidence>
<evidence type="ECO:0000256" key="2">
    <source>
        <dbReference type="ARBA" id="ARBA00012388"/>
    </source>
</evidence>
<feature type="compositionally biased region" description="Polar residues" evidence="5">
    <location>
        <begin position="158"/>
        <end position="168"/>
    </location>
</feature>
<keyword evidence="3" id="KW-0479">Metal-binding</keyword>
<feature type="domain" description="Poly(A) RNA polymerase mitochondrial-like central palm" evidence="7">
    <location>
        <begin position="448"/>
        <end position="582"/>
    </location>
</feature>
<organism evidence="8 9">
    <name type="scientific">Patellaria atrata CBS 101060</name>
    <dbReference type="NCBI Taxonomy" id="1346257"/>
    <lineage>
        <taxon>Eukaryota</taxon>
        <taxon>Fungi</taxon>
        <taxon>Dikarya</taxon>
        <taxon>Ascomycota</taxon>
        <taxon>Pezizomycotina</taxon>
        <taxon>Dothideomycetes</taxon>
        <taxon>Dothideomycetes incertae sedis</taxon>
        <taxon>Patellariales</taxon>
        <taxon>Patellariaceae</taxon>
        <taxon>Patellaria</taxon>
    </lineage>
</organism>
<dbReference type="EMBL" id="MU006091">
    <property type="protein sequence ID" value="KAF2841114.1"/>
    <property type="molecule type" value="Genomic_DNA"/>
</dbReference>
<dbReference type="GO" id="GO:0010605">
    <property type="term" value="P:negative regulation of macromolecule metabolic process"/>
    <property type="evidence" value="ECO:0007669"/>
    <property type="project" value="UniProtKB-ARBA"/>
</dbReference>
<protein>
    <recommendedName>
        <fullName evidence="2">polynucleotide adenylyltransferase</fullName>
        <ecNumber evidence="2">2.7.7.19</ecNumber>
    </recommendedName>
</protein>
<accession>A0A9P4SF02</accession>
<feature type="compositionally biased region" description="Polar residues" evidence="5">
    <location>
        <begin position="1"/>
        <end position="13"/>
    </location>
</feature>
<comment type="caution">
    <text evidence="8">The sequence shown here is derived from an EMBL/GenBank/DDBJ whole genome shotgun (WGS) entry which is preliminary data.</text>
</comment>
<dbReference type="AlphaFoldDB" id="A0A9P4SF02"/>